<evidence type="ECO:0000259" key="5">
    <source>
        <dbReference type="Pfam" id="PF07992"/>
    </source>
</evidence>
<dbReference type="AlphaFoldDB" id="A8ZUX6"/>
<gene>
    <name evidence="6" type="ordered locus">Dole_2262</name>
</gene>
<dbReference type="eggNOG" id="COG1252">
    <property type="taxonomic scope" value="Bacteria"/>
</dbReference>
<dbReference type="OrthoDB" id="9767928at2"/>
<dbReference type="SUPFAM" id="SSF51905">
    <property type="entry name" value="FAD/NAD(P)-binding domain"/>
    <property type="match status" value="2"/>
</dbReference>
<dbReference type="InterPro" id="IPR036188">
    <property type="entry name" value="FAD/NAD-bd_sf"/>
</dbReference>
<proteinExistence type="predicted"/>
<evidence type="ECO:0000313" key="7">
    <source>
        <dbReference type="Proteomes" id="UP000008561"/>
    </source>
</evidence>
<dbReference type="GO" id="GO:0003955">
    <property type="term" value="F:NAD(P)H dehydrogenase (quinone) activity"/>
    <property type="evidence" value="ECO:0007669"/>
    <property type="project" value="TreeGrafter"/>
</dbReference>
<keyword evidence="3" id="KW-0274">FAD</keyword>
<dbReference type="KEGG" id="dol:Dole_2262"/>
<feature type="domain" description="FAD/NAD(P)-binding" evidence="5">
    <location>
        <begin position="4"/>
        <end position="283"/>
    </location>
</feature>
<name>A8ZUX6_DESOH</name>
<dbReference type="PANTHER" id="PTHR42913:SF9">
    <property type="entry name" value="SLR1591 PROTEIN"/>
    <property type="match status" value="1"/>
</dbReference>
<evidence type="ECO:0000256" key="1">
    <source>
        <dbReference type="ARBA" id="ARBA00001974"/>
    </source>
</evidence>
<evidence type="ECO:0000313" key="6">
    <source>
        <dbReference type="EMBL" id="ABW68066.1"/>
    </source>
</evidence>
<dbReference type="Pfam" id="PF07992">
    <property type="entry name" value="Pyr_redox_2"/>
    <property type="match status" value="1"/>
</dbReference>
<dbReference type="Proteomes" id="UP000008561">
    <property type="component" value="Chromosome"/>
</dbReference>
<dbReference type="STRING" id="96561.Dole_2262"/>
<keyword evidence="4" id="KW-0560">Oxidoreductase</keyword>
<dbReference type="GO" id="GO:0019646">
    <property type="term" value="P:aerobic electron transport chain"/>
    <property type="evidence" value="ECO:0007669"/>
    <property type="project" value="TreeGrafter"/>
</dbReference>
<dbReference type="PANTHER" id="PTHR42913">
    <property type="entry name" value="APOPTOSIS-INDUCING FACTOR 1"/>
    <property type="match status" value="1"/>
</dbReference>
<reference evidence="6 7" key="1">
    <citation type="submission" date="2007-10" db="EMBL/GenBank/DDBJ databases">
        <title>Complete sequence of Desulfococcus oleovorans Hxd3.</title>
        <authorList>
            <consortium name="US DOE Joint Genome Institute"/>
            <person name="Copeland A."/>
            <person name="Lucas S."/>
            <person name="Lapidus A."/>
            <person name="Barry K."/>
            <person name="Glavina del Rio T."/>
            <person name="Dalin E."/>
            <person name="Tice H."/>
            <person name="Pitluck S."/>
            <person name="Kiss H."/>
            <person name="Brettin T."/>
            <person name="Bruce D."/>
            <person name="Detter J.C."/>
            <person name="Han C."/>
            <person name="Schmutz J."/>
            <person name="Larimer F."/>
            <person name="Land M."/>
            <person name="Hauser L."/>
            <person name="Kyrpides N."/>
            <person name="Kim E."/>
            <person name="Wawrik B."/>
            <person name="Richardson P."/>
        </authorList>
    </citation>
    <scope>NUCLEOTIDE SEQUENCE [LARGE SCALE GENOMIC DNA]</scope>
    <source>
        <strain evidence="7">DSM 6200 / JCM 39069 / Hxd3</strain>
    </source>
</reference>
<keyword evidence="7" id="KW-1185">Reference proteome</keyword>
<dbReference type="InterPro" id="IPR051169">
    <property type="entry name" value="NADH-Q_oxidoreductase"/>
</dbReference>
<evidence type="ECO:0000256" key="3">
    <source>
        <dbReference type="ARBA" id="ARBA00022827"/>
    </source>
</evidence>
<dbReference type="EMBL" id="CP000859">
    <property type="protein sequence ID" value="ABW68066.1"/>
    <property type="molecule type" value="Genomic_DNA"/>
</dbReference>
<accession>A8ZUX6</accession>
<protein>
    <submittedName>
        <fullName evidence="6">FAD-dependent pyridine nucleotide-disulphide oxidoreductase</fullName>
    </submittedName>
</protein>
<dbReference type="HOGENOM" id="CLU_021377_4_0_7"/>
<organism evidence="6 7">
    <name type="scientific">Desulfosudis oleivorans (strain DSM 6200 / JCM 39069 / Hxd3)</name>
    <name type="common">Desulfococcus oleovorans</name>
    <dbReference type="NCBI Taxonomy" id="96561"/>
    <lineage>
        <taxon>Bacteria</taxon>
        <taxon>Pseudomonadati</taxon>
        <taxon>Thermodesulfobacteriota</taxon>
        <taxon>Desulfobacteria</taxon>
        <taxon>Desulfobacterales</taxon>
        <taxon>Desulfosudaceae</taxon>
        <taxon>Desulfosudis</taxon>
    </lineage>
</organism>
<evidence type="ECO:0000256" key="4">
    <source>
        <dbReference type="ARBA" id="ARBA00023002"/>
    </source>
</evidence>
<evidence type="ECO:0000256" key="2">
    <source>
        <dbReference type="ARBA" id="ARBA00022630"/>
    </source>
</evidence>
<keyword evidence="2" id="KW-0285">Flavoprotein</keyword>
<sequence length="370" mass="40192">MGNLVLAGGGHAHMVALSRIGELVNRGHRVTVIGPSPHHYYSGMGPGMLGGTYSPEDIRFDTRGVTEKNGGTFMCDRVERIDPDRRSVHLASGDKVSYDVLSCNLGSHVPRSLVAEDSGGIYTVKPIEKLLEARQRVLEIISRKKAAIVVAGGGPAAAEVVGNIHYLAAGSGQQMPTIHMCAGTAFMARFPEKVRRRVRRSLAGRGIVIDETAFVQTVQTGAVILESGRTIEADLVFLALGVIPSPVFETSGLSVGPDRGLRVNAFLQSPDHPEIFGGGDCIYFEPHPLDKVGVYAVRQNPVLYANLLASLEGKPLLPFDPGGDYLLIFNLGHRTGVLKKRGLIMEGRLPFLLKDYIDRRFMTKFQRLEE</sequence>
<dbReference type="RefSeq" id="WP_012175678.1">
    <property type="nucleotide sequence ID" value="NC_009943.1"/>
</dbReference>
<dbReference type="Gene3D" id="3.50.50.100">
    <property type="match status" value="1"/>
</dbReference>
<comment type="cofactor">
    <cofactor evidence="1">
        <name>FAD</name>
        <dbReference type="ChEBI" id="CHEBI:57692"/>
    </cofactor>
</comment>
<dbReference type="InterPro" id="IPR023753">
    <property type="entry name" value="FAD/NAD-binding_dom"/>
</dbReference>